<evidence type="ECO:0000259" key="2">
    <source>
        <dbReference type="Pfam" id="PF13598"/>
    </source>
</evidence>
<dbReference type="AlphaFoldDB" id="A0A369J3J8"/>
<reference evidence="4" key="1">
    <citation type="submission" date="2018-04" db="EMBL/GenBank/DDBJ databases">
        <title>Whole genome sequencing of Hypsizygus marmoreus.</title>
        <authorList>
            <person name="Choi I.-G."/>
            <person name="Min B."/>
            <person name="Kim J.-G."/>
            <person name="Kim S."/>
            <person name="Oh Y.-L."/>
            <person name="Kong W.-S."/>
            <person name="Park H."/>
            <person name="Jeong J."/>
            <person name="Song E.-S."/>
        </authorList>
    </citation>
    <scope>NUCLEOTIDE SEQUENCE [LARGE SCALE GENOMIC DNA]</scope>
    <source>
        <strain evidence="4">51987-8</strain>
    </source>
</reference>
<evidence type="ECO:0000259" key="3">
    <source>
        <dbReference type="Pfam" id="PF13600"/>
    </source>
</evidence>
<proteinExistence type="predicted"/>
<dbReference type="InterPro" id="IPR011935">
    <property type="entry name" value="CHP02231"/>
</dbReference>
<dbReference type="NCBIfam" id="TIGR02231">
    <property type="entry name" value="mucoidy inhibitor MuiA family protein"/>
    <property type="match status" value="1"/>
</dbReference>
<comment type="caution">
    <text evidence="4">The sequence shown here is derived from an EMBL/GenBank/DDBJ whole genome shotgun (WGS) entry which is preliminary data.</text>
</comment>
<feature type="domain" description="DUF4140" evidence="3">
    <location>
        <begin position="33"/>
        <end position="130"/>
    </location>
</feature>
<feature type="domain" description="DUF4139" evidence="2">
    <location>
        <begin position="209"/>
        <end position="585"/>
    </location>
</feature>
<name>A0A369J3J8_HYPMA</name>
<feature type="coiled-coil region" evidence="1">
    <location>
        <begin position="153"/>
        <end position="180"/>
    </location>
</feature>
<gene>
    <name evidence="4" type="primary">F37C4.5_6</name>
    <name evidence="4" type="ORF">Hypma_004832</name>
</gene>
<dbReference type="InParanoid" id="A0A369J3J8"/>
<evidence type="ECO:0000313" key="4">
    <source>
        <dbReference type="EMBL" id="RDB15217.1"/>
    </source>
</evidence>
<protein>
    <submittedName>
        <fullName evidence="4">Protein F37C4.5</fullName>
    </submittedName>
</protein>
<sequence length="594" mass="64260">MTPTPSTHDVPPPFEPTNVIDLVSVDDSKIINVNLYSGRAEITRLYKFTVRTGQNELNVNGLPNAMDRDSLRVEGRGAATIHDVTLSDMPRPDVATTSAPLEELLTEKELAERGLVRCKKGLTSLEAYLSTMDVQHTGVTDLDKIIEQYDSSGEKLDKKTIALEKRIKSLEEEIKAEREKITGAPRDDKLRVKAAISVFAASGGEVQIALIYAVQQATWSAGYDIRVDMESKEKPVTLIYKASITQSTGESWDDVPLTLDTASPTFGVEIPKLAPWNLSIYKPALNKKTKQTARKVSGGGLRMASISPVESSRSRGVEAEESDDEMGFGLFDGGGGMEHRGLSVSSKGGVSATFRIPGSITVPSDGASHNVTVVQLKLDASMTWVTVPKVDAKTHLEAKIKNASDYTLLNGVGSAYVDGSFISRSDVPLVSPQESFECPLGLDPSIRVTYHPRVQKVSHSGFYSKNSNQVFSQRITVFNTKSTAVKDFKVVDQMPVSENSLITVKLLSPALSIPENPITTSSNGSERKPLSPVKVADGVVAQWEGADEPGFDLEALGKDGKLSWVCSIPAQGKVNLLLSWEVSAPARVLPIYGL</sequence>
<dbReference type="PANTHER" id="PTHR31005">
    <property type="entry name" value="DUF4139 DOMAIN-CONTAINING PROTEIN"/>
    <property type="match status" value="1"/>
</dbReference>
<dbReference type="InterPro" id="IPR037291">
    <property type="entry name" value="DUF4139"/>
</dbReference>
<evidence type="ECO:0000313" key="5">
    <source>
        <dbReference type="Proteomes" id="UP000076154"/>
    </source>
</evidence>
<dbReference type="STRING" id="39966.A0A369J3J8"/>
<dbReference type="InterPro" id="IPR025554">
    <property type="entry name" value="DUF4140"/>
</dbReference>
<keyword evidence="1" id="KW-0175">Coiled coil</keyword>
<dbReference type="Pfam" id="PF13598">
    <property type="entry name" value="DUF4139"/>
    <property type="match status" value="1"/>
</dbReference>
<dbReference type="OrthoDB" id="10068793at2759"/>
<dbReference type="PANTHER" id="PTHR31005:SF8">
    <property type="entry name" value="DUF4139 DOMAIN-CONTAINING PROTEIN"/>
    <property type="match status" value="1"/>
</dbReference>
<keyword evidence="5" id="KW-1185">Reference proteome</keyword>
<dbReference type="Proteomes" id="UP000076154">
    <property type="component" value="Unassembled WGS sequence"/>
</dbReference>
<organism evidence="4 5">
    <name type="scientific">Hypsizygus marmoreus</name>
    <name type="common">White beech mushroom</name>
    <name type="synonym">Agaricus marmoreus</name>
    <dbReference type="NCBI Taxonomy" id="39966"/>
    <lineage>
        <taxon>Eukaryota</taxon>
        <taxon>Fungi</taxon>
        <taxon>Dikarya</taxon>
        <taxon>Basidiomycota</taxon>
        <taxon>Agaricomycotina</taxon>
        <taxon>Agaricomycetes</taxon>
        <taxon>Agaricomycetidae</taxon>
        <taxon>Agaricales</taxon>
        <taxon>Tricholomatineae</taxon>
        <taxon>Lyophyllaceae</taxon>
        <taxon>Hypsizygus</taxon>
    </lineage>
</organism>
<dbReference type="EMBL" id="LUEZ02000184">
    <property type="protein sequence ID" value="RDB15217.1"/>
    <property type="molecule type" value="Genomic_DNA"/>
</dbReference>
<accession>A0A369J3J8</accession>
<evidence type="ECO:0000256" key="1">
    <source>
        <dbReference type="SAM" id="Coils"/>
    </source>
</evidence>
<dbReference type="Pfam" id="PF13600">
    <property type="entry name" value="DUF4140"/>
    <property type="match status" value="1"/>
</dbReference>